<dbReference type="Proteomes" id="UP000192660">
    <property type="component" value="Unassembled WGS sequence"/>
</dbReference>
<sequence>MFCTTCGEYFLPDRDYLRHIGSCPHCDQPTLILIAYDPALRDTTHPKENPTP</sequence>
<reference evidence="3" key="1">
    <citation type="submission" date="2017-04" db="EMBL/GenBank/DDBJ databases">
        <authorList>
            <person name="Varghese N."/>
            <person name="Submissions S."/>
        </authorList>
    </citation>
    <scope>NUCLEOTIDE SEQUENCE [LARGE SCALE GENOMIC DNA]</scope>
    <source>
        <strain evidence="3">DSM 9293</strain>
    </source>
</reference>
<dbReference type="InterPro" id="IPR013087">
    <property type="entry name" value="Znf_C2H2_type"/>
</dbReference>
<keyword evidence="3" id="KW-1185">Reference proteome</keyword>
<dbReference type="AlphaFoldDB" id="A0A1W1WPV0"/>
<gene>
    <name evidence="2" type="ORF">SAMN00768000_3611</name>
</gene>
<evidence type="ECO:0000313" key="2">
    <source>
        <dbReference type="EMBL" id="SMC08040.1"/>
    </source>
</evidence>
<name>A0A1W1WPV0_SULTA</name>
<organism evidence="2 3">
    <name type="scientific">Sulfobacillus thermosulfidooxidans (strain DSM 9293 / VKM B-1269 / AT-1)</name>
    <dbReference type="NCBI Taxonomy" id="929705"/>
    <lineage>
        <taxon>Bacteria</taxon>
        <taxon>Bacillati</taxon>
        <taxon>Bacillota</taxon>
        <taxon>Clostridia</taxon>
        <taxon>Eubacteriales</taxon>
        <taxon>Clostridiales Family XVII. Incertae Sedis</taxon>
        <taxon>Sulfobacillus</taxon>
    </lineage>
</organism>
<evidence type="ECO:0000259" key="1">
    <source>
        <dbReference type="PROSITE" id="PS00028"/>
    </source>
</evidence>
<dbReference type="PROSITE" id="PS00028">
    <property type="entry name" value="ZINC_FINGER_C2H2_1"/>
    <property type="match status" value="1"/>
</dbReference>
<protein>
    <recommendedName>
        <fullName evidence="1">C2H2-type domain-containing protein</fullName>
    </recommendedName>
</protein>
<dbReference type="EMBL" id="FWWY01000002">
    <property type="protein sequence ID" value="SMC08040.1"/>
    <property type="molecule type" value="Genomic_DNA"/>
</dbReference>
<evidence type="ECO:0000313" key="3">
    <source>
        <dbReference type="Proteomes" id="UP000192660"/>
    </source>
</evidence>
<feature type="domain" description="C2H2-type" evidence="1">
    <location>
        <begin position="3"/>
        <end position="25"/>
    </location>
</feature>
<proteinExistence type="predicted"/>
<accession>A0A1W1WPV0</accession>